<keyword evidence="4" id="KW-1003">Cell membrane</keyword>
<sequence>MDLAFQLYEFIALLMISVAVAIVVKYVRLPYTIALVVVGLLVGLANIFPEIKLSEDLIFLLILPPLLFEGALNTDLGELRSNFKPILCLAIVGVLVSVVVTGFLVRWLLSIPLSIALLFGAMITPTDPVSVLATFRELKAPKRLSTIIEGESILNDGTGVVIFGLILEMVRTGHFSLVSGMVEFGFVTVGGIVVGFSFGYTAYRILRYIDDHLIEITITIILAYSTYLFAESVHVSGVIAVVTAGLIIGNYGRLFSMSPSTRIALTDFWALFVFIVNSIVFLLIGIDVSGEKIFVYSMETLLAIPVVIAGRALAVYPLLTLTDKISERIPARWKHIVFWGGLHGTIPVALALSLSDIPHRDMIASMTFGVVLFSLIVQGLSLEYIVKRIFRREESIYEEHIARRIALKRSIMEIERMRRDGEITGNVAEKIISEIKVELEEISSKLLEIDVAERDLLLKARKRILHIQKSVIRDLAIRGTIGEDVVRKLTKEIDSELDALE</sequence>
<feature type="domain" description="Cation/H+ exchanger transmembrane" evidence="12">
    <location>
        <begin position="16"/>
        <end position="387"/>
    </location>
</feature>
<keyword evidence="9 11" id="KW-0472">Membrane</keyword>
<dbReference type="InterPro" id="IPR004705">
    <property type="entry name" value="Cation/H_exchanger_CPA1_bac"/>
</dbReference>
<keyword evidence="3" id="KW-0050">Antiport</keyword>
<feature type="transmembrane region" description="Helical" evidence="11">
    <location>
        <begin position="268"/>
        <end position="288"/>
    </location>
</feature>
<dbReference type="GO" id="GO:0015386">
    <property type="term" value="F:potassium:proton antiporter activity"/>
    <property type="evidence" value="ECO:0007669"/>
    <property type="project" value="TreeGrafter"/>
</dbReference>
<feature type="transmembrane region" description="Helical" evidence="11">
    <location>
        <begin position="236"/>
        <end position="256"/>
    </location>
</feature>
<evidence type="ECO:0000256" key="3">
    <source>
        <dbReference type="ARBA" id="ARBA00022449"/>
    </source>
</evidence>
<feature type="transmembrane region" description="Helical" evidence="11">
    <location>
        <begin position="115"/>
        <end position="133"/>
    </location>
</feature>
<proteinExistence type="predicted"/>
<feature type="transmembrane region" description="Helical" evidence="11">
    <location>
        <begin position="336"/>
        <end position="354"/>
    </location>
</feature>
<protein>
    <submittedName>
        <fullName evidence="13">Sodium/proton antiporter, CPA1 family</fullName>
    </submittedName>
</protein>
<accession>N0BNM4</accession>
<dbReference type="InterPro" id="IPR004709">
    <property type="entry name" value="NaH_exchanger"/>
</dbReference>
<keyword evidence="10" id="KW-0739">Sodium transport</keyword>
<feature type="transmembrane region" description="Helical" evidence="11">
    <location>
        <begin position="184"/>
        <end position="206"/>
    </location>
</feature>
<keyword evidence="6 11" id="KW-1133">Transmembrane helix</keyword>
<dbReference type="NCBIfam" id="TIGR00831">
    <property type="entry name" value="a_cpa1"/>
    <property type="match status" value="1"/>
</dbReference>
<dbReference type="GO" id="GO:0051453">
    <property type="term" value="P:regulation of intracellular pH"/>
    <property type="evidence" value="ECO:0007669"/>
    <property type="project" value="TreeGrafter"/>
</dbReference>
<evidence type="ECO:0000313" key="13">
    <source>
        <dbReference type="EMBL" id="AGK61925.1"/>
    </source>
</evidence>
<dbReference type="PANTHER" id="PTHR10110:SF195">
    <property type="entry name" value="NA(+)_H(+) ANTIPORTER NHAS2"/>
    <property type="match status" value="1"/>
</dbReference>
<evidence type="ECO:0000313" key="14">
    <source>
        <dbReference type="Proteomes" id="UP000013307"/>
    </source>
</evidence>
<comment type="subcellular location">
    <subcellularLocation>
        <location evidence="1">Cell membrane</location>
        <topology evidence="1">Multi-pass membrane protein</topology>
    </subcellularLocation>
</comment>
<dbReference type="STRING" id="387631.Asulf_01959"/>
<name>N0BNM4_9EURY</name>
<feature type="transmembrane region" description="Helical" evidence="11">
    <location>
        <begin position="294"/>
        <end position="316"/>
    </location>
</feature>
<evidence type="ECO:0000256" key="8">
    <source>
        <dbReference type="ARBA" id="ARBA00023065"/>
    </source>
</evidence>
<reference evidence="13 14" key="1">
    <citation type="journal article" date="2013" name="Genome Announc.">
        <title>Complete Genome Sequence of the Thermophilic and Facultatively Chemolithoautotrophic Sulfate Reducer Archaeoglobus sulfaticallidus Strain PM70-1T.</title>
        <authorList>
            <person name="Stokke R."/>
            <person name="Hocking W.P."/>
            <person name="Steinsbu B.O."/>
            <person name="Steen I.H."/>
        </authorList>
    </citation>
    <scope>NUCLEOTIDE SEQUENCE [LARGE SCALE GENOMIC DNA]</scope>
    <source>
        <strain evidence="13">PM70-1</strain>
    </source>
</reference>
<dbReference type="GO" id="GO:0005886">
    <property type="term" value="C:plasma membrane"/>
    <property type="evidence" value="ECO:0007669"/>
    <property type="project" value="UniProtKB-SubCell"/>
</dbReference>
<keyword evidence="8" id="KW-0406">Ion transport</keyword>
<dbReference type="KEGG" id="ast:Asulf_01959"/>
<dbReference type="EMBL" id="CP005290">
    <property type="protein sequence ID" value="AGK61925.1"/>
    <property type="molecule type" value="Genomic_DNA"/>
</dbReference>
<evidence type="ECO:0000256" key="9">
    <source>
        <dbReference type="ARBA" id="ARBA00023136"/>
    </source>
</evidence>
<dbReference type="PRINTS" id="PR01084">
    <property type="entry name" value="NAHEXCHNGR"/>
</dbReference>
<feature type="transmembrane region" description="Helical" evidence="11">
    <location>
        <begin position="6"/>
        <end position="24"/>
    </location>
</feature>
<dbReference type="eggNOG" id="arCOG01961">
    <property type="taxonomic scope" value="Archaea"/>
</dbReference>
<keyword evidence="5 11" id="KW-0812">Transmembrane</keyword>
<feature type="transmembrane region" description="Helical" evidence="11">
    <location>
        <begin position="213"/>
        <end position="230"/>
    </location>
</feature>
<feature type="transmembrane region" description="Helical" evidence="11">
    <location>
        <begin position="366"/>
        <end position="386"/>
    </location>
</feature>
<dbReference type="GO" id="GO:0015385">
    <property type="term" value="F:sodium:proton antiporter activity"/>
    <property type="evidence" value="ECO:0007669"/>
    <property type="project" value="InterPro"/>
</dbReference>
<dbReference type="OrthoDB" id="11709at2157"/>
<dbReference type="InterPro" id="IPR018422">
    <property type="entry name" value="Cation/H_exchanger_CPA1"/>
</dbReference>
<keyword evidence="14" id="KW-1185">Reference proteome</keyword>
<keyword evidence="7" id="KW-0915">Sodium</keyword>
<dbReference type="AlphaFoldDB" id="N0BNM4"/>
<evidence type="ECO:0000256" key="6">
    <source>
        <dbReference type="ARBA" id="ARBA00022989"/>
    </source>
</evidence>
<feature type="transmembrane region" description="Helical" evidence="11">
    <location>
        <begin position="86"/>
        <end position="109"/>
    </location>
</feature>
<keyword evidence="2" id="KW-0813">Transport</keyword>
<dbReference type="Pfam" id="PF00999">
    <property type="entry name" value="Na_H_Exchanger"/>
    <property type="match status" value="1"/>
</dbReference>
<organism evidence="13 14">
    <name type="scientific">Archaeoglobus sulfaticallidus PM70-1</name>
    <dbReference type="NCBI Taxonomy" id="387631"/>
    <lineage>
        <taxon>Archaea</taxon>
        <taxon>Methanobacteriati</taxon>
        <taxon>Methanobacteriota</taxon>
        <taxon>Archaeoglobi</taxon>
        <taxon>Archaeoglobales</taxon>
        <taxon>Archaeoglobaceae</taxon>
        <taxon>Archaeoglobus</taxon>
    </lineage>
</organism>
<evidence type="ECO:0000259" key="12">
    <source>
        <dbReference type="Pfam" id="PF00999"/>
    </source>
</evidence>
<evidence type="ECO:0000256" key="5">
    <source>
        <dbReference type="ARBA" id="ARBA00022692"/>
    </source>
</evidence>
<evidence type="ECO:0000256" key="1">
    <source>
        <dbReference type="ARBA" id="ARBA00004651"/>
    </source>
</evidence>
<dbReference type="PANTHER" id="PTHR10110">
    <property type="entry name" value="SODIUM/HYDROGEN EXCHANGER"/>
    <property type="match status" value="1"/>
</dbReference>
<dbReference type="InterPro" id="IPR006153">
    <property type="entry name" value="Cation/H_exchanger_TM"/>
</dbReference>
<dbReference type="GeneID" id="15393593"/>
<dbReference type="Gene3D" id="6.10.140.1330">
    <property type="match status" value="1"/>
</dbReference>
<dbReference type="Proteomes" id="UP000013307">
    <property type="component" value="Chromosome"/>
</dbReference>
<evidence type="ECO:0000256" key="11">
    <source>
        <dbReference type="SAM" id="Phobius"/>
    </source>
</evidence>
<dbReference type="GO" id="GO:0098719">
    <property type="term" value="P:sodium ion import across plasma membrane"/>
    <property type="evidence" value="ECO:0007669"/>
    <property type="project" value="TreeGrafter"/>
</dbReference>
<evidence type="ECO:0000256" key="7">
    <source>
        <dbReference type="ARBA" id="ARBA00023053"/>
    </source>
</evidence>
<evidence type="ECO:0000256" key="10">
    <source>
        <dbReference type="ARBA" id="ARBA00023201"/>
    </source>
</evidence>
<dbReference type="RefSeq" id="WP_015591521.1">
    <property type="nucleotide sequence ID" value="NC_021169.1"/>
</dbReference>
<dbReference type="HOGENOM" id="CLU_005912_8_1_2"/>
<feature type="transmembrane region" description="Helical" evidence="11">
    <location>
        <begin position="31"/>
        <end position="51"/>
    </location>
</feature>
<gene>
    <name evidence="13" type="ORF">Asulf_01959</name>
</gene>
<evidence type="ECO:0000256" key="4">
    <source>
        <dbReference type="ARBA" id="ARBA00022475"/>
    </source>
</evidence>
<evidence type="ECO:0000256" key="2">
    <source>
        <dbReference type="ARBA" id="ARBA00022448"/>
    </source>
</evidence>